<organism evidence="1 2">
    <name type="scientific">Mikania micrantha</name>
    <name type="common">bitter vine</name>
    <dbReference type="NCBI Taxonomy" id="192012"/>
    <lineage>
        <taxon>Eukaryota</taxon>
        <taxon>Viridiplantae</taxon>
        <taxon>Streptophyta</taxon>
        <taxon>Embryophyta</taxon>
        <taxon>Tracheophyta</taxon>
        <taxon>Spermatophyta</taxon>
        <taxon>Magnoliopsida</taxon>
        <taxon>eudicotyledons</taxon>
        <taxon>Gunneridae</taxon>
        <taxon>Pentapetalae</taxon>
        <taxon>asterids</taxon>
        <taxon>campanulids</taxon>
        <taxon>Asterales</taxon>
        <taxon>Asteraceae</taxon>
        <taxon>Asteroideae</taxon>
        <taxon>Heliantheae alliance</taxon>
        <taxon>Eupatorieae</taxon>
        <taxon>Mikania</taxon>
    </lineage>
</organism>
<proteinExistence type="predicted"/>
<name>A0A5N6Q859_9ASTR</name>
<dbReference type="OrthoDB" id="8062037at2759"/>
<dbReference type="AlphaFoldDB" id="A0A5N6Q859"/>
<dbReference type="EMBL" id="SZYD01000001">
    <property type="protein sequence ID" value="KAD7479947.1"/>
    <property type="molecule type" value="Genomic_DNA"/>
</dbReference>
<reference evidence="1 2" key="1">
    <citation type="submission" date="2019-05" db="EMBL/GenBank/DDBJ databases">
        <title>Mikania micrantha, genome provides insights into the molecular mechanism of rapid growth.</title>
        <authorList>
            <person name="Liu B."/>
        </authorList>
    </citation>
    <scope>NUCLEOTIDE SEQUENCE [LARGE SCALE GENOMIC DNA]</scope>
    <source>
        <strain evidence="1">NLD-2019</strain>
        <tissue evidence="1">Leaf</tissue>
    </source>
</reference>
<accession>A0A5N6Q859</accession>
<dbReference type="Proteomes" id="UP000326396">
    <property type="component" value="Linkage Group LG1"/>
</dbReference>
<gene>
    <name evidence="1" type="ORF">E3N88_03083</name>
</gene>
<protein>
    <submittedName>
        <fullName evidence="1">Uncharacterized protein</fullName>
    </submittedName>
</protein>
<sequence>MAFFYAQDHDQHNRDVCPNNIYHLSELRFSELLDVNGDDAGSDIRSLDERCSICLAEFRDDDRVSQLSRSNLLCIPAKGARVGLNQNSNEHFSPYWQW</sequence>
<keyword evidence="2" id="KW-1185">Reference proteome</keyword>
<comment type="caution">
    <text evidence="1">The sequence shown here is derived from an EMBL/GenBank/DDBJ whole genome shotgun (WGS) entry which is preliminary data.</text>
</comment>
<evidence type="ECO:0000313" key="1">
    <source>
        <dbReference type="EMBL" id="KAD7479947.1"/>
    </source>
</evidence>
<evidence type="ECO:0000313" key="2">
    <source>
        <dbReference type="Proteomes" id="UP000326396"/>
    </source>
</evidence>